<dbReference type="Proteomes" id="UP000254601">
    <property type="component" value="Unassembled WGS sequence"/>
</dbReference>
<proteinExistence type="predicted"/>
<sequence>MFNNQTMRTTRADARKADFSAIFRAINNDFRRYPGGARAIGRSNWD</sequence>
<dbReference type="AlphaFoldDB" id="A0A380RAG7"/>
<name>A0A380RAG7_9GAMM</name>
<gene>
    <name evidence="1" type="ORF">NCTC13337_02769</name>
</gene>
<protein>
    <submittedName>
        <fullName evidence="1">Uncharacterized protein</fullName>
    </submittedName>
</protein>
<organism evidence="1 2">
    <name type="scientific">Suttonella ornithocola</name>
    <dbReference type="NCBI Taxonomy" id="279832"/>
    <lineage>
        <taxon>Bacteria</taxon>
        <taxon>Pseudomonadati</taxon>
        <taxon>Pseudomonadota</taxon>
        <taxon>Gammaproteobacteria</taxon>
        <taxon>Cardiobacteriales</taxon>
        <taxon>Cardiobacteriaceae</taxon>
        <taxon>Suttonella</taxon>
    </lineage>
</organism>
<accession>A0A380RAG7</accession>
<evidence type="ECO:0000313" key="2">
    <source>
        <dbReference type="Proteomes" id="UP000254601"/>
    </source>
</evidence>
<dbReference type="EMBL" id="UHIC01000003">
    <property type="protein sequence ID" value="SUQ09770.1"/>
    <property type="molecule type" value="Genomic_DNA"/>
</dbReference>
<evidence type="ECO:0000313" key="1">
    <source>
        <dbReference type="EMBL" id="SUQ09770.1"/>
    </source>
</evidence>
<dbReference type="RefSeq" id="WP_172460854.1">
    <property type="nucleotide sequence ID" value="NZ_UHIC01000003.1"/>
</dbReference>
<keyword evidence="2" id="KW-1185">Reference proteome</keyword>
<reference evidence="1 2" key="1">
    <citation type="submission" date="2018-06" db="EMBL/GenBank/DDBJ databases">
        <authorList>
            <consortium name="Pathogen Informatics"/>
            <person name="Doyle S."/>
        </authorList>
    </citation>
    <scope>NUCLEOTIDE SEQUENCE [LARGE SCALE GENOMIC DNA]</scope>
    <source>
        <strain evidence="1 2">NCTC13337</strain>
    </source>
</reference>